<feature type="compositionally biased region" description="Acidic residues" evidence="1">
    <location>
        <begin position="285"/>
        <end position="295"/>
    </location>
</feature>
<dbReference type="EMBL" id="ML977141">
    <property type="protein sequence ID" value="KAF1990648.1"/>
    <property type="molecule type" value="Genomic_DNA"/>
</dbReference>
<evidence type="ECO:0000313" key="4">
    <source>
        <dbReference type="Proteomes" id="UP000800041"/>
    </source>
</evidence>
<feature type="compositionally biased region" description="Low complexity" evidence="1">
    <location>
        <begin position="237"/>
        <end position="251"/>
    </location>
</feature>
<feature type="compositionally biased region" description="Low complexity" evidence="1">
    <location>
        <begin position="195"/>
        <end position="223"/>
    </location>
</feature>
<feature type="region of interest" description="Disordered" evidence="1">
    <location>
        <begin position="45"/>
        <end position="266"/>
    </location>
</feature>
<name>A0A6G1HCI8_9PEZI</name>
<dbReference type="PROSITE" id="PS50020">
    <property type="entry name" value="WW_DOMAIN_2"/>
    <property type="match status" value="1"/>
</dbReference>
<feature type="compositionally biased region" description="Low complexity" evidence="1">
    <location>
        <begin position="156"/>
        <end position="177"/>
    </location>
</feature>
<keyword evidence="4" id="KW-1185">Reference proteome</keyword>
<reference evidence="3" key="1">
    <citation type="journal article" date="2020" name="Stud. Mycol.">
        <title>101 Dothideomycetes genomes: a test case for predicting lifestyles and emergence of pathogens.</title>
        <authorList>
            <person name="Haridas S."/>
            <person name="Albert R."/>
            <person name="Binder M."/>
            <person name="Bloem J."/>
            <person name="Labutti K."/>
            <person name="Salamov A."/>
            <person name="Andreopoulos B."/>
            <person name="Baker S."/>
            <person name="Barry K."/>
            <person name="Bills G."/>
            <person name="Bluhm B."/>
            <person name="Cannon C."/>
            <person name="Castanera R."/>
            <person name="Culley D."/>
            <person name="Daum C."/>
            <person name="Ezra D."/>
            <person name="Gonzalez J."/>
            <person name="Henrissat B."/>
            <person name="Kuo A."/>
            <person name="Liang C."/>
            <person name="Lipzen A."/>
            <person name="Lutzoni F."/>
            <person name="Magnuson J."/>
            <person name="Mondo S."/>
            <person name="Nolan M."/>
            <person name="Ohm R."/>
            <person name="Pangilinan J."/>
            <person name="Park H.-J."/>
            <person name="Ramirez L."/>
            <person name="Alfaro M."/>
            <person name="Sun H."/>
            <person name="Tritt A."/>
            <person name="Yoshinaga Y."/>
            <person name="Zwiers L.-H."/>
            <person name="Turgeon B."/>
            <person name="Goodwin S."/>
            <person name="Spatafora J."/>
            <person name="Crous P."/>
            <person name="Grigoriev I."/>
        </authorList>
    </citation>
    <scope>NUCLEOTIDE SEQUENCE</scope>
    <source>
        <strain evidence="3">CBS 113979</strain>
    </source>
</reference>
<feature type="compositionally biased region" description="Basic and acidic residues" evidence="1">
    <location>
        <begin position="77"/>
        <end position="87"/>
    </location>
</feature>
<evidence type="ECO:0000313" key="3">
    <source>
        <dbReference type="EMBL" id="KAF1990648.1"/>
    </source>
</evidence>
<gene>
    <name evidence="3" type="ORF">K402DRAFT_444066</name>
</gene>
<dbReference type="CDD" id="cd00201">
    <property type="entry name" value="WW"/>
    <property type="match status" value="1"/>
</dbReference>
<dbReference type="SMART" id="SM00456">
    <property type="entry name" value="WW"/>
    <property type="match status" value="1"/>
</dbReference>
<sequence>MSDYAPPPGPPPPQAPQVPPGWKAQWNDQYKQYFYVNLHTKQSQWDLPTAPATGPGDDLPPPGAPPSYDHGSTPSMGHEKSGLHDQKTGLSSNNPYAPGGSGPAGASSHQNISEDERLARELQAEEDARMHGGAPGGDRGASDSYYGQGGPGGAGQYPSQPGYGQQSPPPGQYGQQLPPRPEENSKGKSKGGFLGKLLGKAGGSSSRPHGQQQYGGYPQQQGQHFGGGYPPQGQYGGYPQQGYGGYPQQQQMAGRRPGGGMGAAGGLALGAGAGLLGGALIGDAIADDGGGDDGDYGGGDDGGGGDFGGDGGGDFGGDF</sequence>
<evidence type="ECO:0000256" key="1">
    <source>
        <dbReference type="SAM" id="MobiDB-lite"/>
    </source>
</evidence>
<feature type="compositionally biased region" description="Gly residues" evidence="1">
    <location>
        <begin position="296"/>
        <end position="319"/>
    </location>
</feature>
<dbReference type="Pfam" id="PF00397">
    <property type="entry name" value="WW"/>
    <property type="match status" value="1"/>
</dbReference>
<evidence type="ECO:0000259" key="2">
    <source>
        <dbReference type="PROSITE" id="PS50020"/>
    </source>
</evidence>
<feature type="compositionally biased region" description="Basic and acidic residues" evidence="1">
    <location>
        <begin position="112"/>
        <end position="130"/>
    </location>
</feature>
<dbReference type="Gene3D" id="2.20.70.10">
    <property type="match status" value="1"/>
</dbReference>
<dbReference type="InterPro" id="IPR036020">
    <property type="entry name" value="WW_dom_sf"/>
</dbReference>
<feature type="compositionally biased region" description="Low complexity" evidence="1">
    <location>
        <begin position="91"/>
        <end position="108"/>
    </location>
</feature>
<feature type="domain" description="WW" evidence="2">
    <location>
        <begin position="16"/>
        <end position="50"/>
    </location>
</feature>
<dbReference type="OrthoDB" id="2530521at2759"/>
<protein>
    <recommendedName>
        <fullName evidence="2">WW domain-containing protein</fullName>
    </recommendedName>
</protein>
<feature type="region of interest" description="Disordered" evidence="1">
    <location>
        <begin position="282"/>
        <end position="319"/>
    </location>
</feature>
<dbReference type="InterPro" id="IPR001202">
    <property type="entry name" value="WW_dom"/>
</dbReference>
<proteinExistence type="predicted"/>
<organism evidence="3 4">
    <name type="scientific">Aulographum hederae CBS 113979</name>
    <dbReference type="NCBI Taxonomy" id="1176131"/>
    <lineage>
        <taxon>Eukaryota</taxon>
        <taxon>Fungi</taxon>
        <taxon>Dikarya</taxon>
        <taxon>Ascomycota</taxon>
        <taxon>Pezizomycotina</taxon>
        <taxon>Dothideomycetes</taxon>
        <taxon>Pleosporomycetidae</taxon>
        <taxon>Aulographales</taxon>
        <taxon>Aulographaceae</taxon>
    </lineage>
</organism>
<feature type="compositionally biased region" description="Gly residues" evidence="1">
    <location>
        <begin position="256"/>
        <end position="266"/>
    </location>
</feature>
<feature type="compositionally biased region" description="Pro residues" evidence="1">
    <location>
        <begin position="1"/>
        <end position="19"/>
    </location>
</feature>
<feature type="compositionally biased region" description="Gly residues" evidence="1">
    <location>
        <begin position="224"/>
        <end position="236"/>
    </location>
</feature>
<dbReference type="Proteomes" id="UP000800041">
    <property type="component" value="Unassembled WGS sequence"/>
</dbReference>
<dbReference type="AlphaFoldDB" id="A0A6G1HCI8"/>
<accession>A0A6G1HCI8</accession>
<dbReference type="SUPFAM" id="SSF51045">
    <property type="entry name" value="WW domain"/>
    <property type="match status" value="1"/>
</dbReference>
<dbReference type="PROSITE" id="PS01159">
    <property type="entry name" value="WW_DOMAIN_1"/>
    <property type="match status" value="1"/>
</dbReference>
<feature type="region of interest" description="Disordered" evidence="1">
    <location>
        <begin position="1"/>
        <end position="24"/>
    </location>
</feature>